<keyword evidence="2" id="KW-1185">Reference proteome</keyword>
<accession>A0A1H6Y9L6</accession>
<dbReference type="Proteomes" id="UP000199379">
    <property type="component" value="Unassembled WGS sequence"/>
</dbReference>
<dbReference type="AlphaFoldDB" id="A0A1H6Y9L6"/>
<organism evidence="1 2">
    <name type="scientific">Cribrihabitans marinus</name>
    <dbReference type="NCBI Taxonomy" id="1227549"/>
    <lineage>
        <taxon>Bacteria</taxon>
        <taxon>Pseudomonadati</taxon>
        <taxon>Pseudomonadota</taxon>
        <taxon>Alphaproteobacteria</taxon>
        <taxon>Rhodobacterales</taxon>
        <taxon>Paracoccaceae</taxon>
        <taxon>Cribrihabitans</taxon>
    </lineage>
</organism>
<name>A0A1H6Y9L6_9RHOB</name>
<dbReference type="EMBL" id="FNYD01000004">
    <property type="protein sequence ID" value="SEJ36574.1"/>
    <property type="molecule type" value="Genomic_DNA"/>
</dbReference>
<sequence length="199" mass="21237">MDSHSRIVQYLKVLLPLTALALLSTVFLLSRSITPESTIPFTDQDMADRLRDQQVTAPFYSGVTSRGEEIVVAADIARPGREGGPALAETLQARITLEGGRRITMKSDHGEVALDADVATFMGNVVIRTSDGLTVTTDTLEAALTGVSGSTPGRVEAEGPIGQLTAGAMEFGPENAEGPIHIRFTNGVKLIYEPETVER</sequence>
<reference evidence="1 2" key="1">
    <citation type="submission" date="2016-10" db="EMBL/GenBank/DDBJ databases">
        <authorList>
            <person name="de Groot N.N."/>
        </authorList>
    </citation>
    <scope>NUCLEOTIDE SEQUENCE [LARGE SCALE GENOMIC DNA]</scope>
    <source>
        <strain evidence="1 2">DSM 29340</strain>
    </source>
</reference>
<dbReference type="STRING" id="1227549.SAMN05444007_104273"/>
<evidence type="ECO:0000313" key="1">
    <source>
        <dbReference type="EMBL" id="SEJ36574.1"/>
    </source>
</evidence>
<dbReference type="Gene3D" id="2.60.450.10">
    <property type="entry name" value="Lipopolysaccharide (LPS) transport protein A like domain"/>
    <property type="match status" value="1"/>
</dbReference>
<protein>
    <submittedName>
        <fullName evidence="1">Lipopolysaccharide export system protein LptC</fullName>
    </submittedName>
</protein>
<dbReference type="OrthoDB" id="7871110at2"/>
<gene>
    <name evidence="1" type="ORF">SAMN05444007_104273</name>
</gene>
<proteinExistence type="predicted"/>
<evidence type="ECO:0000313" key="2">
    <source>
        <dbReference type="Proteomes" id="UP000199379"/>
    </source>
</evidence>
<dbReference type="RefSeq" id="WP_092365110.1">
    <property type="nucleotide sequence ID" value="NZ_BMGV01000004.1"/>
</dbReference>